<dbReference type="AlphaFoldDB" id="A0A7C3KF14"/>
<evidence type="ECO:0000313" key="1">
    <source>
        <dbReference type="EMBL" id="HFM98451.1"/>
    </source>
</evidence>
<organism evidence="1">
    <name type="scientific">Oscillatoriales cyanobacterium SpSt-418</name>
    <dbReference type="NCBI Taxonomy" id="2282169"/>
    <lineage>
        <taxon>Bacteria</taxon>
        <taxon>Bacillati</taxon>
        <taxon>Cyanobacteriota</taxon>
        <taxon>Cyanophyceae</taxon>
        <taxon>Oscillatoriophycideae</taxon>
        <taxon>Oscillatoriales</taxon>
    </lineage>
</organism>
<proteinExistence type="predicted"/>
<comment type="caution">
    <text evidence="1">The sequence shown here is derived from an EMBL/GenBank/DDBJ whole genome shotgun (WGS) entry which is preliminary data.</text>
</comment>
<gene>
    <name evidence="1" type="ORF">ENR64_11980</name>
</gene>
<reference evidence="1" key="1">
    <citation type="journal article" date="2020" name="mSystems">
        <title>Genome- and Community-Level Interaction Insights into Carbon Utilization and Element Cycling Functions of Hydrothermarchaeota in Hydrothermal Sediment.</title>
        <authorList>
            <person name="Zhou Z."/>
            <person name="Liu Y."/>
            <person name="Xu W."/>
            <person name="Pan J."/>
            <person name="Luo Z.H."/>
            <person name="Li M."/>
        </authorList>
    </citation>
    <scope>NUCLEOTIDE SEQUENCE [LARGE SCALE GENOMIC DNA]</scope>
    <source>
        <strain evidence="1">SpSt-418</strain>
    </source>
</reference>
<protein>
    <submittedName>
        <fullName evidence="1">Uncharacterized protein</fullName>
    </submittedName>
</protein>
<name>A0A7C3KF14_9CYAN</name>
<sequence>MPSHAALQQQIKDLEAQVEAIKSQGDYLIGVRLERSPAGGTASQNAKESSKYARLRAGRGKVLPNGKKSRYVPVEQIARYTAACQRGEQIQKLERQIERLKAQADQLEQAQYRNWKTQKRSRRKPTIVNSEAVNLIEIGLSSMPASPAAILVLYRQASDAPVHAVAAEVWQGEERIAVVKAFHCMGMRADKVQAQIKHLLGELHQKFGVTRFEDVVKEMPVEQCPLVPCPYKVEP</sequence>
<dbReference type="EMBL" id="DSRU01000171">
    <property type="protein sequence ID" value="HFM98451.1"/>
    <property type="molecule type" value="Genomic_DNA"/>
</dbReference>
<accession>A0A7C3KF14</accession>